<organism evidence="1 2">
    <name type="scientific">Clunio marinus</name>
    <dbReference type="NCBI Taxonomy" id="568069"/>
    <lineage>
        <taxon>Eukaryota</taxon>
        <taxon>Metazoa</taxon>
        <taxon>Ecdysozoa</taxon>
        <taxon>Arthropoda</taxon>
        <taxon>Hexapoda</taxon>
        <taxon>Insecta</taxon>
        <taxon>Pterygota</taxon>
        <taxon>Neoptera</taxon>
        <taxon>Endopterygota</taxon>
        <taxon>Diptera</taxon>
        <taxon>Nematocera</taxon>
        <taxon>Chironomoidea</taxon>
        <taxon>Chironomidae</taxon>
        <taxon>Clunio</taxon>
    </lineage>
</organism>
<dbReference type="EMBL" id="CVRI01000047">
    <property type="protein sequence ID" value="CRK98506.1"/>
    <property type="molecule type" value="Genomic_DNA"/>
</dbReference>
<proteinExistence type="predicted"/>
<sequence>MKRDTIRNHDSDTNNLPLQSTEIFNNTIVKNFTQTIFENIREVNHIALTYFEKLSSSVESTELIAQGEYFINMKLSSEKYHMTADTTNYE</sequence>
<reference evidence="1 2" key="1">
    <citation type="submission" date="2015-04" db="EMBL/GenBank/DDBJ databases">
        <authorList>
            <person name="Syromyatnikov M.Y."/>
            <person name="Popov V.N."/>
        </authorList>
    </citation>
    <scope>NUCLEOTIDE SEQUENCE [LARGE SCALE GENOMIC DNA]</scope>
</reference>
<evidence type="ECO:0000313" key="2">
    <source>
        <dbReference type="Proteomes" id="UP000183832"/>
    </source>
</evidence>
<name>A0A1J1IFH3_9DIPT</name>
<protein>
    <submittedName>
        <fullName evidence="1">CLUMA_CG011862, isoform A</fullName>
    </submittedName>
</protein>
<keyword evidence="2" id="KW-1185">Reference proteome</keyword>
<accession>A0A1J1IFH3</accession>
<dbReference type="Proteomes" id="UP000183832">
    <property type="component" value="Unassembled WGS sequence"/>
</dbReference>
<evidence type="ECO:0000313" key="1">
    <source>
        <dbReference type="EMBL" id="CRK98506.1"/>
    </source>
</evidence>
<dbReference type="AlphaFoldDB" id="A0A1J1IFH3"/>
<gene>
    <name evidence="1" type="ORF">CLUMA_CG011862</name>
</gene>